<reference evidence="1" key="1">
    <citation type="submission" date="2021-06" db="EMBL/GenBank/DDBJ databases">
        <authorList>
            <person name="Hodson N. C."/>
            <person name="Mongue J. A."/>
            <person name="Jaron S. K."/>
        </authorList>
    </citation>
    <scope>NUCLEOTIDE SEQUENCE</scope>
</reference>
<evidence type="ECO:0000313" key="2">
    <source>
        <dbReference type="Proteomes" id="UP000708208"/>
    </source>
</evidence>
<sequence>MDTIVKVDIRNNNCIRWSEEESLP</sequence>
<proteinExistence type="predicted"/>
<comment type="caution">
    <text evidence="1">The sequence shown here is derived from an EMBL/GenBank/DDBJ whole genome shotgun (WGS) entry which is preliminary data.</text>
</comment>
<evidence type="ECO:0000313" key="1">
    <source>
        <dbReference type="EMBL" id="CAG7724262.1"/>
    </source>
</evidence>
<keyword evidence="2" id="KW-1185">Reference proteome</keyword>
<name>A0A8J2NSF6_9HEXA</name>
<dbReference type="AlphaFoldDB" id="A0A8J2NSF6"/>
<protein>
    <submittedName>
        <fullName evidence="1">Uncharacterized protein</fullName>
    </submittedName>
</protein>
<accession>A0A8J2NSF6</accession>
<dbReference type="EMBL" id="CAJVCH010107750">
    <property type="protein sequence ID" value="CAG7724262.1"/>
    <property type="molecule type" value="Genomic_DNA"/>
</dbReference>
<gene>
    <name evidence="1" type="ORF">AFUS01_LOCUS13295</name>
</gene>
<dbReference type="Proteomes" id="UP000708208">
    <property type="component" value="Unassembled WGS sequence"/>
</dbReference>
<feature type="non-terminal residue" evidence="1">
    <location>
        <position position="1"/>
    </location>
</feature>
<organism evidence="1 2">
    <name type="scientific">Allacma fusca</name>
    <dbReference type="NCBI Taxonomy" id="39272"/>
    <lineage>
        <taxon>Eukaryota</taxon>
        <taxon>Metazoa</taxon>
        <taxon>Ecdysozoa</taxon>
        <taxon>Arthropoda</taxon>
        <taxon>Hexapoda</taxon>
        <taxon>Collembola</taxon>
        <taxon>Symphypleona</taxon>
        <taxon>Sminthuridae</taxon>
        <taxon>Allacma</taxon>
    </lineage>
</organism>